<evidence type="ECO:0000259" key="4">
    <source>
        <dbReference type="Pfam" id="PF13802"/>
    </source>
</evidence>
<dbReference type="Gene3D" id="3.20.20.80">
    <property type="entry name" value="Glycosidases"/>
    <property type="match status" value="1"/>
</dbReference>
<sequence>MKALTRARFAGRDGVYAVFALDFGVDIRVGLLEADLGRVLMRRDGAYRLDRGWTVAPNGHEPGFEGRPRDGLAGFSCPPATLDEGEGIVTLRGERLRAEVSLDPFGIAWFRTGESEPFLQDRRTQAYFVSRQTHAFEHHMARDAGDRHYGLGDKTGPLDRTGRRFKIDAVDACGFDAETSDPLYKMIPFFIVAGAAGAHGVYYDNLATAEVDLGATLDNYHGLFRSYRADDGDLDAYILAGPTVPDVTRAFSRLTGGHAFNPKWTLGFATTSMAIADAPDAHARIADYMAQCAQHRIPCDSFHFGSGYTMIAGRRYAFNWNRDKFPDPEGTLQSLNDAGLHPVANLKPCLLDDHPRLAELQDRGGLVLDGQTGEPAVAQFWDGLGYHLDFTHPHGRAWWRAGMETALLDKGFVTVWNDNNEYEIWDEDAVCAGDGRPFPQALARPAQALLMTKLSRETQIAHAPGKRPYAITRGGPAGVWRYGQTWSGDNATAWKTLRFNLTQGLNMSLTGMFDIGHDVGGFHGPSPTPELLVRFVEFCSFWPRMVMNSWNSDGVTTLPWMYPEMIDPIRQAIRLRYRLAPYLYALMWRAALDDTPAVRPLFWDFPNDPDAVTTEDAFMLGPDLLVAPVLEEGARTRSVRLPANPGGWYLFHDGSHVEGGAHVTADAPLGRAPLFVRAGAMLPLGAATDRLHPAGDSVRELVVYGDPHEAAVALFDDDGDTAAWRTGEGLETRITLRRNGETAVLSAAAEGRYRPAWREIRVRGVGSRSLEIEAGRSTPLSLA</sequence>
<evidence type="ECO:0000256" key="1">
    <source>
        <dbReference type="ARBA" id="ARBA00007806"/>
    </source>
</evidence>
<accession>A0A2T1HN59</accession>
<evidence type="ECO:0000259" key="3">
    <source>
        <dbReference type="Pfam" id="PF01055"/>
    </source>
</evidence>
<dbReference type="GO" id="GO:0030246">
    <property type="term" value="F:carbohydrate binding"/>
    <property type="evidence" value="ECO:0007669"/>
    <property type="project" value="InterPro"/>
</dbReference>
<dbReference type="InterPro" id="IPR013780">
    <property type="entry name" value="Glyco_hydro_b"/>
</dbReference>
<feature type="domain" description="DUF5110" evidence="5">
    <location>
        <begin position="700"/>
        <end position="766"/>
    </location>
</feature>
<dbReference type="SUPFAM" id="SSF74650">
    <property type="entry name" value="Galactose mutarotase-like"/>
    <property type="match status" value="1"/>
</dbReference>
<dbReference type="InterPro" id="IPR033403">
    <property type="entry name" value="DUF5110"/>
</dbReference>
<dbReference type="InterPro" id="IPR011013">
    <property type="entry name" value="Gal_mutarotase_sf_dom"/>
</dbReference>
<keyword evidence="2" id="KW-0378">Hydrolase</keyword>
<dbReference type="GO" id="GO:0004553">
    <property type="term" value="F:hydrolase activity, hydrolyzing O-glycosyl compounds"/>
    <property type="evidence" value="ECO:0007669"/>
    <property type="project" value="InterPro"/>
</dbReference>
<dbReference type="InterPro" id="IPR025887">
    <property type="entry name" value="Glyco_hydro_31_N_dom"/>
</dbReference>
<dbReference type="RefSeq" id="WP_106339593.1">
    <property type="nucleotide sequence ID" value="NZ_PVZS01000032.1"/>
</dbReference>
<evidence type="ECO:0000313" key="7">
    <source>
        <dbReference type="EMBL" id="PSC03078.1"/>
    </source>
</evidence>
<feature type="domain" description="Glycoside hydrolase family 31 TIM barrel" evidence="3">
    <location>
        <begin position="260"/>
        <end position="586"/>
    </location>
</feature>
<dbReference type="Pfam" id="PF13802">
    <property type="entry name" value="Gal_mutarotas_2"/>
    <property type="match status" value="1"/>
</dbReference>
<evidence type="ECO:0000256" key="2">
    <source>
        <dbReference type="RuleBase" id="RU361185"/>
    </source>
</evidence>
<reference evidence="8" key="1">
    <citation type="submission" date="2018-03" db="EMBL/GenBank/DDBJ databases">
        <authorList>
            <person name="Sun L."/>
            <person name="Liu H."/>
            <person name="Chen W."/>
            <person name="Huang K."/>
            <person name="Liu W."/>
            <person name="Gao X."/>
        </authorList>
    </citation>
    <scope>NUCLEOTIDE SEQUENCE [LARGE SCALE GENOMIC DNA]</scope>
    <source>
        <strain evidence="8">SH9</strain>
    </source>
</reference>
<dbReference type="CDD" id="cd14752">
    <property type="entry name" value="GH31_N"/>
    <property type="match status" value="1"/>
</dbReference>
<comment type="similarity">
    <text evidence="1 2">Belongs to the glycosyl hydrolase 31 family.</text>
</comment>
<dbReference type="SUPFAM" id="SSF51445">
    <property type="entry name" value="(Trans)glycosidases"/>
    <property type="match status" value="1"/>
</dbReference>
<organism evidence="7 8">
    <name type="scientific">Alsobacter soli</name>
    <dbReference type="NCBI Taxonomy" id="2109933"/>
    <lineage>
        <taxon>Bacteria</taxon>
        <taxon>Pseudomonadati</taxon>
        <taxon>Pseudomonadota</taxon>
        <taxon>Alphaproteobacteria</taxon>
        <taxon>Hyphomicrobiales</taxon>
        <taxon>Alsobacteraceae</taxon>
        <taxon>Alsobacter</taxon>
    </lineage>
</organism>
<dbReference type="PANTHER" id="PTHR22762:SF165">
    <property type="entry name" value="PUTATIVE (AFU_ORTHOLOGUE AFUA_1G06560)-RELATED"/>
    <property type="match status" value="1"/>
</dbReference>
<evidence type="ECO:0000259" key="5">
    <source>
        <dbReference type="Pfam" id="PF17137"/>
    </source>
</evidence>
<gene>
    <name evidence="7" type="ORF">SLNSH_20875</name>
</gene>
<proteinExistence type="inferred from homology"/>
<dbReference type="Gene3D" id="2.60.40.1760">
    <property type="entry name" value="glycosyl hydrolase (family 31)"/>
    <property type="match status" value="1"/>
</dbReference>
<dbReference type="OrthoDB" id="176168at2"/>
<feature type="domain" description="Glycoside hydrolase family 31 N-terminal" evidence="4">
    <location>
        <begin position="27"/>
        <end position="212"/>
    </location>
</feature>
<dbReference type="InterPro" id="IPR000322">
    <property type="entry name" value="Glyco_hydro_31_TIM"/>
</dbReference>
<evidence type="ECO:0000259" key="6">
    <source>
        <dbReference type="Pfam" id="PF21365"/>
    </source>
</evidence>
<dbReference type="PANTHER" id="PTHR22762">
    <property type="entry name" value="ALPHA-GLUCOSIDASE"/>
    <property type="match status" value="1"/>
</dbReference>
<dbReference type="CDD" id="cd06599">
    <property type="entry name" value="GH31_glycosidase_Aec37"/>
    <property type="match status" value="1"/>
</dbReference>
<dbReference type="GO" id="GO:0005975">
    <property type="term" value="P:carbohydrate metabolic process"/>
    <property type="evidence" value="ECO:0007669"/>
    <property type="project" value="InterPro"/>
</dbReference>
<feature type="domain" description="Glycosyl hydrolase family 31 C-terminal" evidence="6">
    <location>
        <begin position="595"/>
        <end position="681"/>
    </location>
</feature>
<name>A0A2T1HN59_9HYPH</name>
<dbReference type="Gene3D" id="2.60.40.1180">
    <property type="entry name" value="Golgi alpha-mannosidase II"/>
    <property type="match status" value="2"/>
</dbReference>
<dbReference type="Pfam" id="PF01055">
    <property type="entry name" value="Glyco_hydro_31_2nd"/>
    <property type="match status" value="1"/>
</dbReference>
<dbReference type="SUPFAM" id="SSF51011">
    <property type="entry name" value="Glycosyl hydrolase domain"/>
    <property type="match status" value="1"/>
</dbReference>
<keyword evidence="2" id="KW-0326">Glycosidase</keyword>
<protein>
    <submittedName>
        <fullName evidence="7">Alpha-glucosidase</fullName>
    </submittedName>
</protein>
<comment type="caution">
    <text evidence="7">The sequence shown here is derived from an EMBL/GenBank/DDBJ whole genome shotgun (WGS) entry which is preliminary data.</text>
</comment>
<dbReference type="Pfam" id="PF21365">
    <property type="entry name" value="Glyco_hydro_31_3rd"/>
    <property type="match status" value="1"/>
</dbReference>
<evidence type="ECO:0000313" key="8">
    <source>
        <dbReference type="Proteomes" id="UP000239772"/>
    </source>
</evidence>
<dbReference type="Proteomes" id="UP000239772">
    <property type="component" value="Unassembled WGS sequence"/>
</dbReference>
<keyword evidence="8" id="KW-1185">Reference proteome</keyword>
<dbReference type="EMBL" id="PVZS01000032">
    <property type="protein sequence ID" value="PSC03078.1"/>
    <property type="molecule type" value="Genomic_DNA"/>
</dbReference>
<dbReference type="InterPro" id="IPR017853">
    <property type="entry name" value="GH"/>
</dbReference>
<dbReference type="InterPro" id="IPR048395">
    <property type="entry name" value="Glyco_hydro_31_C"/>
</dbReference>
<dbReference type="Pfam" id="PF17137">
    <property type="entry name" value="DUF5110"/>
    <property type="match status" value="1"/>
</dbReference>
<dbReference type="AlphaFoldDB" id="A0A2T1HN59"/>